<name>A0A9X2C8M5_9PSED</name>
<dbReference type="EMBL" id="JALQCW010000075">
    <property type="protein sequence ID" value="MCK9800930.1"/>
    <property type="molecule type" value="Genomic_DNA"/>
</dbReference>
<reference evidence="2 3" key="2">
    <citation type="journal article" date="2023" name="Plant Pathol.">
        <title>Dismantling and reorganizing Pseudomonas marginalis sensu#lato.</title>
        <authorList>
            <person name="Sawada H."/>
            <person name="Fujikawa T."/>
            <person name="Satou M."/>
        </authorList>
    </citation>
    <scope>NUCLEOTIDE SEQUENCE [LARGE SCALE GENOMIC DNA]</scope>
    <source>
        <strain evidence="2 3">MAFF 302030</strain>
    </source>
</reference>
<gene>
    <name evidence="2" type="ORF">M1B34_25445</name>
</gene>
<comment type="caution">
    <text evidence="2">The sequence shown here is derived from an EMBL/GenBank/DDBJ whole genome shotgun (WGS) entry which is preliminary data.</text>
</comment>
<dbReference type="AlphaFoldDB" id="A0A9X2C8M5"/>
<reference evidence="2 3" key="1">
    <citation type="journal article" date="2022" name="Int. J. Syst. Evol. Microbiol.">
        <title>Pseudomonas aegrilactucae sp. nov. and Pseudomonas morbosilactucae sp. nov., pathogens causing bacterial rot of lettuce in Japan.</title>
        <authorList>
            <person name="Sawada H."/>
            <person name="Fujikawa T."/>
            <person name="Satou M."/>
        </authorList>
    </citation>
    <scope>NUCLEOTIDE SEQUENCE [LARGE SCALE GENOMIC DNA]</scope>
    <source>
        <strain evidence="2 3">MAFF 302030</strain>
    </source>
</reference>
<feature type="transmembrane region" description="Helical" evidence="1">
    <location>
        <begin position="188"/>
        <end position="213"/>
    </location>
</feature>
<feature type="transmembrane region" description="Helical" evidence="1">
    <location>
        <begin position="371"/>
        <end position="395"/>
    </location>
</feature>
<evidence type="ECO:0000313" key="2">
    <source>
        <dbReference type="EMBL" id="MCK9800930.1"/>
    </source>
</evidence>
<feature type="transmembrane region" description="Helical" evidence="1">
    <location>
        <begin position="144"/>
        <end position="167"/>
    </location>
</feature>
<accession>A0A9X2C8M5</accession>
<dbReference type="InterPro" id="IPR005625">
    <property type="entry name" value="PepSY-ass_TM"/>
</dbReference>
<dbReference type="PANTHER" id="PTHR34219:SF4">
    <property type="entry name" value="PEPSY DOMAIN-CONTAINING PROTEIN"/>
    <property type="match status" value="1"/>
</dbReference>
<dbReference type="Proteomes" id="UP001155059">
    <property type="component" value="Unassembled WGS sequence"/>
</dbReference>
<feature type="transmembrane region" description="Helical" evidence="1">
    <location>
        <begin position="474"/>
        <end position="497"/>
    </location>
</feature>
<sequence>MFTSVRQALLWMHRSIGIGFSGLLLIAFFMGSLAVYDRELDSWMLPHIRLVPVDTPLSLDQRVVPHVARLTEGKPLMQWYVELPDERRPVLRFQAWTQDRQGFSGFLAPGEDRVLPEAGSRGGDFFYRLHYTLNINFWNIGARLLGFAAMLGVIALIAGVCIHARLFQDLFTLRADKSPRRLLDMHNLTGVFALPFHVVILLSGLLILFPLYLPAGILAVYQDRAGQFGQEADAAFRRPASGTPGSLASLDQMMAQARLHWGSGEPAFVRVWHPGDANAYVEISRSLADRISQDGQTLYFDGASARMLHESRLPAAAATFKFLAGLHVTHFQQPWLRALYFFAGLSGCVMLGSGLLYWLEKRRLQHAAGEWGVASMTLFSSVLITGMPLATLAMLVVNRWLPVDLIDRAQWEVRAFYGAWLLAAVHALLAIWRSGQSRAPWATHLLLISALALLAVLSNAWSTGEHPWQAMNQGLWAVAGVDLVLMLCALLAGLWGWRLRVHRVQRALNDG</sequence>
<evidence type="ECO:0000256" key="1">
    <source>
        <dbReference type="SAM" id="Phobius"/>
    </source>
</evidence>
<feature type="transmembrane region" description="Helical" evidence="1">
    <location>
        <begin position="338"/>
        <end position="359"/>
    </location>
</feature>
<feature type="transmembrane region" description="Helical" evidence="1">
    <location>
        <begin position="444"/>
        <end position="462"/>
    </location>
</feature>
<dbReference type="PANTHER" id="PTHR34219">
    <property type="entry name" value="IRON-REGULATED INNER MEMBRANE PROTEIN-RELATED"/>
    <property type="match status" value="1"/>
</dbReference>
<keyword evidence="1" id="KW-0812">Transmembrane</keyword>
<keyword evidence="1" id="KW-0472">Membrane</keyword>
<proteinExistence type="predicted"/>
<protein>
    <submittedName>
        <fullName evidence="2">PepSY domain-containing protein</fullName>
    </submittedName>
</protein>
<evidence type="ECO:0000313" key="3">
    <source>
        <dbReference type="Proteomes" id="UP001155059"/>
    </source>
</evidence>
<organism evidence="2 3">
    <name type="scientific">Pseudomonas morbosilactucae</name>
    <dbReference type="NCBI Taxonomy" id="2938197"/>
    <lineage>
        <taxon>Bacteria</taxon>
        <taxon>Pseudomonadati</taxon>
        <taxon>Pseudomonadota</taxon>
        <taxon>Gammaproteobacteria</taxon>
        <taxon>Pseudomonadales</taxon>
        <taxon>Pseudomonadaceae</taxon>
        <taxon>Pseudomonas</taxon>
    </lineage>
</organism>
<keyword evidence="1" id="KW-1133">Transmembrane helix</keyword>
<dbReference type="Pfam" id="PF03929">
    <property type="entry name" value="PepSY_TM"/>
    <property type="match status" value="1"/>
</dbReference>
<feature type="transmembrane region" description="Helical" evidence="1">
    <location>
        <begin position="16"/>
        <end position="36"/>
    </location>
</feature>
<dbReference type="RefSeq" id="WP_268266571.1">
    <property type="nucleotide sequence ID" value="NZ_JALQCW010000075.1"/>
</dbReference>
<feature type="transmembrane region" description="Helical" evidence="1">
    <location>
        <begin position="415"/>
        <end position="432"/>
    </location>
</feature>